<dbReference type="Gene3D" id="2.30.30.110">
    <property type="match status" value="1"/>
</dbReference>
<dbReference type="GO" id="GO:0016075">
    <property type="term" value="P:rRNA catabolic process"/>
    <property type="evidence" value="ECO:0007669"/>
    <property type="project" value="TreeGrafter"/>
</dbReference>
<proteinExistence type="inferred from homology"/>
<dbReference type="AlphaFoldDB" id="A0A560W9Y9"/>
<dbReference type="InterPro" id="IPR003477">
    <property type="entry name" value="PemK-like"/>
</dbReference>
<evidence type="ECO:0000313" key="4">
    <source>
        <dbReference type="Proteomes" id="UP000315628"/>
    </source>
</evidence>
<accession>A0A560W9Y9</accession>
<dbReference type="EMBL" id="VIUW01000003">
    <property type="protein sequence ID" value="TWD14370.1"/>
    <property type="molecule type" value="Genomic_DNA"/>
</dbReference>
<sequence>MREIRLARLDKTRPVLVLTREEARAAMTKVTVAPITTTAKGLSSELPVGPANGLDRAGAVSMDNVTTVAVSSLGRVVGHLLPHQEADLARAIVLAYDLDVPLLGSR</sequence>
<evidence type="ECO:0000313" key="3">
    <source>
        <dbReference type="EMBL" id="TWD14370.1"/>
    </source>
</evidence>
<keyword evidence="4" id="KW-1185">Reference proteome</keyword>
<dbReference type="OrthoDB" id="5419693at2"/>
<evidence type="ECO:0000256" key="1">
    <source>
        <dbReference type="ARBA" id="ARBA00007521"/>
    </source>
</evidence>
<dbReference type="GO" id="GO:0003677">
    <property type="term" value="F:DNA binding"/>
    <property type="evidence" value="ECO:0007669"/>
    <property type="project" value="InterPro"/>
</dbReference>
<protein>
    <submittedName>
        <fullName evidence="3">mRNA interferase MazF</fullName>
    </submittedName>
</protein>
<keyword evidence="2" id="KW-1277">Toxin-antitoxin system</keyword>
<dbReference type="SUPFAM" id="SSF50118">
    <property type="entry name" value="Cell growth inhibitor/plasmid maintenance toxic component"/>
    <property type="match status" value="1"/>
</dbReference>
<comment type="caution">
    <text evidence="3">The sequence shown here is derived from an EMBL/GenBank/DDBJ whole genome shotgun (WGS) entry which is preliminary data.</text>
</comment>
<comment type="similarity">
    <text evidence="1">Belongs to the PemK/MazF family.</text>
</comment>
<dbReference type="InterPro" id="IPR011067">
    <property type="entry name" value="Plasmid_toxin/cell-grow_inhib"/>
</dbReference>
<dbReference type="Proteomes" id="UP000315628">
    <property type="component" value="Unassembled WGS sequence"/>
</dbReference>
<reference evidence="3 4" key="1">
    <citation type="submission" date="2019-06" db="EMBL/GenBank/DDBJ databases">
        <title>Sequencing the genomes of 1000 actinobacteria strains.</title>
        <authorList>
            <person name="Klenk H.-P."/>
        </authorList>
    </citation>
    <scope>NUCLEOTIDE SEQUENCE [LARGE SCALE GENOMIC DNA]</scope>
    <source>
        <strain evidence="3 4">DSM 18935</strain>
    </source>
</reference>
<dbReference type="GO" id="GO:0004521">
    <property type="term" value="F:RNA endonuclease activity"/>
    <property type="evidence" value="ECO:0007669"/>
    <property type="project" value="TreeGrafter"/>
</dbReference>
<dbReference type="PANTHER" id="PTHR33988:SF2">
    <property type="entry name" value="ENDORIBONUCLEASE MAZF"/>
    <property type="match status" value="1"/>
</dbReference>
<organism evidence="3 4">
    <name type="scientific">Marihabitans asiaticum</name>
    <dbReference type="NCBI Taxonomy" id="415218"/>
    <lineage>
        <taxon>Bacteria</taxon>
        <taxon>Bacillati</taxon>
        <taxon>Actinomycetota</taxon>
        <taxon>Actinomycetes</taxon>
        <taxon>Micrococcales</taxon>
        <taxon>Intrasporangiaceae</taxon>
        <taxon>Marihabitans</taxon>
    </lineage>
</organism>
<dbReference type="PANTHER" id="PTHR33988">
    <property type="entry name" value="ENDORIBONUCLEASE MAZF-RELATED"/>
    <property type="match status" value="1"/>
</dbReference>
<name>A0A560W9Y9_9MICO</name>
<dbReference type="GO" id="GO:0006402">
    <property type="term" value="P:mRNA catabolic process"/>
    <property type="evidence" value="ECO:0007669"/>
    <property type="project" value="TreeGrafter"/>
</dbReference>
<gene>
    <name evidence="3" type="ORF">FB557_1779</name>
</gene>
<evidence type="ECO:0000256" key="2">
    <source>
        <dbReference type="ARBA" id="ARBA00022649"/>
    </source>
</evidence>
<dbReference type="Pfam" id="PF02452">
    <property type="entry name" value="PemK_toxin"/>
    <property type="match status" value="1"/>
</dbReference>
<dbReference type="RefSeq" id="WP_144857250.1">
    <property type="nucleotide sequence ID" value="NZ_BAAAYT010000005.1"/>
</dbReference>